<evidence type="ECO:0000256" key="4">
    <source>
        <dbReference type="ARBA" id="ARBA00036749"/>
    </source>
</evidence>
<evidence type="ECO:0000259" key="8">
    <source>
        <dbReference type="SMART" id="SM00363"/>
    </source>
</evidence>
<dbReference type="Gene3D" id="3.10.290.10">
    <property type="entry name" value="RNA-binding S4 domain"/>
    <property type="match status" value="1"/>
</dbReference>
<keyword evidence="2 6" id="KW-0694">RNA-binding</keyword>
<dbReference type="PANTHER" id="PTHR47683">
    <property type="entry name" value="PSEUDOURIDINE SYNTHASE FAMILY PROTEIN-RELATED"/>
    <property type="match status" value="1"/>
</dbReference>
<dbReference type="SMART" id="SM00363">
    <property type="entry name" value="S4"/>
    <property type="match status" value="1"/>
</dbReference>
<proteinExistence type="inferred from homology"/>
<dbReference type="PATRIC" id="fig|1217651.3.peg.2455"/>
<dbReference type="SUPFAM" id="SSF55174">
    <property type="entry name" value="Alpha-L RNA-binding motif"/>
    <property type="match status" value="1"/>
</dbReference>
<dbReference type="InterPro" id="IPR020103">
    <property type="entry name" value="PsdUridine_synth_cat_dom_sf"/>
</dbReference>
<dbReference type="InterPro" id="IPR018496">
    <property type="entry name" value="PsdUridine_synth_RsuA/RluB_CS"/>
</dbReference>
<comment type="caution">
    <text evidence="9">The sequence shown here is derived from an EMBL/GenBank/DDBJ whole genome shotgun (WGS) entry which is preliminary data.</text>
</comment>
<evidence type="ECO:0000256" key="6">
    <source>
        <dbReference type="PROSITE-ProRule" id="PRU00182"/>
    </source>
</evidence>
<dbReference type="CDD" id="cd02553">
    <property type="entry name" value="PseudoU_synth_RsuA"/>
    <property type="match status" value="1"/>
</dbReference>
<dbReference type="RefSeq" id="WP_004831024.1">
    <property type="nucleotide sequence ID" value="NZ_KB849468.1"/>
</dbReference>
<keyword evidence="3 7" id="KW-0413">Isomerase</keyword>
<dbReference type="InterPro" id="IPR020094">
    <property type="entry name" value="TruA/RsuA/RluB/E/F_N"/>
</dbReference>
<evidence type="ECO:0000256" key="3">
    <source>
        <dbReference type="ARBA" id="ARBA00023235"/>
    </source>
</evidence>
<dbReference type="Pfam" id="PF00849">
    <property type="entry name" value="PseudoU_synth_2"/>
    <property type="match status" value="1"/>
</dbReference>
<dbReference type="InterPro" id="IPR042092">
    <property type="entry name" value="PsdUridine_s_RsuA/RluB/E/F_cat"/>
</dbReference>
<dbReference type="AlphaFoldDB" id="N8XAM2"/>
<evidence type="ECO:0000313" key="10">
    <source>
        <dbReference type="Proteomes" id="UP000013270"/>
    </source>
</evidence>
<sequence>MFLEKMLQSQGFGSRKHCQQLIKNGAIQIQNEVISDPKFKLDLDHLEFSVYQQTFQYREKVYIALNKPQNYECSHQSTHHFSVFDLFDDVLMNRGLQSVGRLDQDTTGLLLFTDDGQFLQALTHPKKHVPKVYQIQTADPITDEQIQQLEQGVELRNEKGLFAATDVQRLAEHALKITVHQGVYHQVKRMLAAVGNKVERLHRAQVGQLVLNDLPEGEWLYLNEAQVVAAKNKSEDLSEV</sequence>
<dbReference type="CDD" id="cd00165">
    <property type="entry name" value="S4"/>
    <property type="match status" value="1"/>
</dbReference>
<evidence type="ECO:0000256" key="5">
    <source>
        <dbReference type="ARBA" id="ARBA00037590"/>
    </source>
</evidence>
<dbReference type="InterPro" id="IPR006145">
    <property type="entry name" value="PsdUridine_synth_RsuA/RluA"/>
</dbReference>
<evidence type="ECO:0000256" key="2">
    <source>
        <dbReference type="ARBA" id="ARBA00022884"/>
    </source>
</evidence>
<comment type="similarity">
    <text evidence="1 7">Belongs to the pseudouridine synthase RsuA family.</text>
</comment>
<dbReference type="InterPro" id="IPR000748">
    <property type="entry name" value="PsdUridine_synth_RsuA/RluB/E/F"/>
</dbReference>
<evidence type="ECO:0000256" key="7">
    <source>
        <dbReference type="RuleBase" id="RU003887"/>
    </source>
</evidence>
<comment type="catalytic activity">
    <reaction evidence="4">
        <text>uridine(516) in 16S rRNA = pseudouridine(516) in 16S rRNA</text>
        <dbReference type="Rhea" id="RHEA:38867"/>
        <dbReference type="Rhea" id="RHEA-COMP:10089"/>
        <dbReference type="Rhea" id="RHEA-COMP:10090"/>
        <dbReference type="ChEBI" id="CHEBI:65314"/>
        <dbReference type="ChEBI" id="CHEBI:65315"/>
        <dbReference type="EC" id="5.4.99.19"/>
    </reaction>
</comment>
<dbReference type="GO" id="GO:0000455">
    <property type="term" value="P:enzyme-directed rRNA pseudouridine synthesis"/>
    <property type="evidence" value="ECO:0007669"/>
    <property type="project" value="UniProtKB-ARBA"/>
</dbReference>
<dbReference type="PROSITE" id="PS01149">
    <property type="entry name" value="PSI_RSU"/>
    <property type="match status" value="1"/>
</dbReference>
<dbReference type="GO" id="GO:0005829">
    <property type="term" value="C:cytosol"/>
    <property type="evidence" value="ECO:0007669"/>
    <property type="project" value="UniProtKB-ARBA"/>
</dbReference>
<dbReference type="PROSITE" id="PS50889">
    <property type="entry name" value="S4"/>
    <property type="match status" value="1"/>
</dbReference>
<dbReference type="InterPro" id="IPR050343">
    <property type="entry name" value="RsuA_PseudoU_synthase"/>
</dbReference>
<gene>
    <name evidence="9" type="ORF">F963_02497</name>
</gene>
<dbReference type="EMBL" id="APPK01000039">
    <property type="protein sequence ID" value="ENV21356.1"/>
    <property type="molecule type" value="Genomic_DNA"/>
</dbReference>
<dbReference type="EC" id="5.4.99.-" evidence="7"/>
<dbReference type="GO" id="GO:0003723">
    <property type="term" value="F:RNA binding"/>
    <property type="evidence" value="ECO:0007669"/>
    <property type="project" value="UniProtKB-KW"/>
</dbReference>
<dbReference type="Gene3D" id="3.30.70.580">
    <property type="entry name" value="Pseudouridine synthase I, catalytic domain, N-terminal subdomain"/>
    <property type="match status" value="1"/>
</dbReference>
<dbReference type="InterPro" id="IPR002942">
    <property type="entry name" value="S4_RNA-bd"/>
</dbReference>
<organism evidence="9 10">
    <name type="scientific">Acinetobacter bereziniae NIPH 3</name>
    <dbReference type="NCBI Taxonomy" id="1217651"/>
    <lineage>
        <taxon>Bacteria</taxon>
        <taxon>Pseudomonadati</taxon>
        <taxon>Pseudomonadota</taxon>
        <taxon>Gammaproteobacteria</taxon>
        <taxon>Moraxellales</taxon>
        <taxon>Moraxellaceae</taxon>
        <taxon>Acinetobacter</taxon>
    </lineage>
</organism>
<feature type="domain" description="RNA-binding S4" evidence="8">
    <location>
        <begin position="1"/>
        <end position="69"/>
    </location>
</feature>
<dbReference type="FunFam" id="3.30.70.1560:FF:000001">
    <property type="entry name" value="Pseudouridine synthase"/>
    <property type="match status" value="1"/>
</dbReference>
<protein>
    <recommendedName>
        <fullName evidence="7">Pseudouridine synthase</fullName>
        <ecNumber evidence="7">5.4.99.-</ecNumber>
    </recommendedName>
</protein>
<evidence type="ECO:0000256" key="1">
    <source>
        <dbReference type="ARBA" id="ARBA00008348"/>
    </source>
</evidence>
<dbReference type="Pfam" id="PF01479">
    <property type="entry name" value="S4"/>
    <property type="match status" value="1"/>
</dbReference>
<name>N8XAM2_ACIBZ</name>
<accession>N8XAM2</accession>
<evidence type="ECO:0000313" key="9">
    <source>
        <dbReference type="EMBL" id="ENV21356.1"/>
    </source>
</evidence>
<dbReference type="Proteomes" id="UP000013270">
    <property type="component" value="Unassembled WGS sequence"/>
</dbReference>
<dbReference type="SUPFAM" id="SSF55120">
    <property type="entry name" value="Pseudouridine synthase"/>
    <property type="match status" value="1"/>
</dbReference>
<comment type="function">
    <text evidence="5">Responsible for synthesis of pseudouridine from uracil-516 in 16S ribosomal RNA.</text>
</comment>
<dbReference type="InterPro" id="IPR036986">
    <property type="entry name" value="S4_RNA-bd_sf"/>
</dbReference>
<dbReference type="Gene3D" id="3.30.70.1560">
    <property type="entry name" value="Alpha-L RNA-binding motif"/>
    <property type="match status" value="1"/>
</dbReference>
<reference evidence="9 10" key="1">
    <citation type="submission" date="2013-02" db="EMBL/GenBank/DDBJ databases">
        <title>The Genome Sequence of Acinetobacter bereziniae NIPH 3.</title>
        <authorList>
            <consortium name="The Broad Institute Genome Sequencing Platform"/>
            <consortium name="The Broad Institute Genome Sequencing Center for Infectious Disease"/>
            <person name="Cerqueira G."/>
            <person name="Feldgarden M."/>
            <person name="Courvalin P."/>
            <person name="Perichon B."/>
            <person name="Grillot-Courvalin C."/>
            <person name="Clermont D."/>
            <person name="Rocha E."/>
            <person name="Yoon E.-J."/>
            <person name="Nemec A."/>
            <person name="Walker B."/>
            <person name="Young S.K."/>
            <person name="Zeng Q."/>
            <person name="Gargeya S."/>
            <person name="Fitzgerald M."/>
            <person name="Haas B."/>
            <person name="Abouelleil A."/>
            <person name="Alvarado L."/>
            <person name="Arachchi H.M."/>
            <person name="Berlin A.M."/>
            <person name="Chapman S.B."/>
            <person name="Dewar J."/>
            <person name="Goldberg J."/>
            <person name="Griggs A."/>
            <person name="Gujja S."/>
            <person name="Hansen M."/>
            <person name="Howarth C."/>
            <person name="Imamovic A."/>
            <person name="Larimer J."/>
            <person name="McCowan C."/>
            <person name="Murphy C."/>
            <person name="Neiman D."/>
            <person name="Pearson M."/>
            <person name="Priest M."/>
            <person name="Roberts A."/>
            <person name="Saif S."/>
            <person name="Shea T."/>
            <person name="Sisk P."/>
            <person name="Sykes S."/>
            <person name="Wortman J."/>
            <person name="Nusbaum C."/>
            <person name="Birren B."/>
        </authorList>
    </citation>
    <scope>NUCLEOTIDE SEQUENCE [LARGE SCALE GENOMIC DNA]</scope>
    <source>
        <strain evidence="9 10">NIPH 3</strain>
    </source>
</reference>
<dbReference type="PANTHER" id="PTHR47683:SF4">
    <property type="entry name" value="PSEUDOURIDINE SYNTHASE"/>
    <property type="match status" value="1"/>
</dbReference>
<dbReference type="HOGENOM" id="CLU_024979_1_2_6"/>
<dbReference type="NCBIfam" id="TIGR00093">
    <property type="entry name" value="pseudouridine synthase"/>
    <property type="match status" value="1"/>
</dbReference>
<dbReference type="GO" id="GO:0160136">
    <property type="term" value="F:16S rRNA pseudouridine(516) synthase activity"/>
    <property type="evidence" value="ECO:0007669"/>
    <property type="project" value="UniProtKB-EC"/>
</dbReference>